<evidence type="ECO:0000313" key="6">
    <source>
        <dbReference type="Proteomes" id="UP001500683"/>
    </source>
</evidence>
<dbReference type="InterPro" id="IPR036052">
    <property type="entry name" value="TrpB-like_PALP_sf"/>
</dbReference>
<dbReference type="Proteomes" id="UP001500683">
    <property type="component" value="Unassembled WGS sequence"/>
</dbReference>
<proteinExistence type="predicted"/>
<dbReference type="InterPro" id="IPR001926">
    <property type="entry name" value="TrpB-like_PALP"/>
</dbReference>
<name>A0ABP7VBY3_9ACTN</name>
<gene>
    <name evidence="5" type="ORF">GCM10022214_17100</name>
</gene>
<feature type="domain" description="Tryptophan synthase beta chain-like PALP" evidence="4">
    <location>
        <begin position="7"/>
        <end position="90"/>
    </location>
</feature>
<dbReference type="EMBL" id="BAAAZG010000006">
    <property type="protein sequence ID" value="GAA4063978.1"/>
    <property type="molecule type" value="Genomic_DNA"/>
</dbReference>
<evidence type="ECO:0000259" key="4">
    <source>
        <dbReference type="Pfam" id="PF00291"/>
    </source>
</evidence>
<keyword evidence="2" id="KW-0663">Pyridoxal phosphate</keyword>
<keyword evidence="6" id="KW-1185">Reference proteome</keyword>
<organism evidence="5 6">
    <name type="scientific">Actinomadura miaoliensis</name>
    <dbReference type="NCBI Taxonomy" id="430685"/>
    <lineage>
        <taxon>Bacteria</taxon>
        <taxon>Bacillati</taxon>
        <taxon>Actinomycetota</taxon>
        <taxon>Actinomycetes</taxon>
        <taxon>Streptosporangiales</taxon>
        <taxon>Thermomonosporaceae</taxon>
        <taxon>Actinomadura</taxon>
    </lineage>
</organism>
<dbReference type="SUPFAM" id="SSF53686">
    <property type="entry name" value="Tryptophan synthase beta subunit-like PLP-dependent enzymes"/>
    <property type="match status" value="1"/>
</dbReference>
<evidence type="ECO:0000256" key="2">
    <source>
        <dbReference type="ARBA" id="ARBA00022898"/>
    </source>
</evidence>
<keyword evidence="3" id="KW-0456">Lyase</keyword>
<accession>A0ABP7VBY3</accession>
<dbReference type="PANTHER" id="PTHR48078:SF11">
    <property type="entry name" value="THREONINE DEHYDRATASE, MITOCHONDRIAL"/>
    <property type="match status" value="1"/>
</dbReference>
<evidence type="ECO:0000313" key="5">
    <source>
        <dbReference type="EMBL" id="GAA4063978.1"/>
    </source>
</evidence>
<protein>
    <recommendedName>
        <fullName evidence="4">Tryptophan synthase beta chain-like PALP domain-containing protein</fullName>
    </recommendedName>
</protein>
<dbReference type="InterPro" id="IPR050147">
    <property type="entry name" value="Ser/Thr_Dehydratase"/>
</dbReference>
<comment type="caution">
    <text evidence="5">The sequence shown here is derived from an EMBL/GenBank/DDBJ whole genome shotgun (WGS) entry which is preliminary data.</text>
</comment>
<sequence>MAGTGALPTTLEENQRLADLLDVSVTFKREDRQICRSYKVRGAFNLMPSLTESERRRGVVCAGVGNHGQGVAFSCRRLGIRVRVFVPANTLRHALVSATTVRASPSPVAGLASACGCSSLPSPSARSVNALWPWKLWQRRRQRHTRCQPH</sequence>
<comment type="cofactor">
    <cofactor evidence="1">
        <name>pyridoxal 5'-phosphate</name>
        <dbReference type="ChEBI" id="CHEBI:597326"/>
    </cofactor>
</comment>
<dbReference type="PANTHER" id="PTHR48078">
    <property type="entry name" value="THREONINE DEHYDRATASE, MITOCHONDRIAL-RELATED"/>
    <property type="match status" value="1"/>
</dbReference>
<dbReference type="Pfam" id="PF00291">
    <property type="entry name" value="PALP"/>
    <property type="match status" value="1"/>
</dbReference>
<reference evidence="6" key="1">
    <citation type="journal article" date="2019" name="Int. J. Syst. Evol. Microbiol.">
        <title>The Global Catalogue of Microorganisms (GCM) 10K type strain sequencing project: providing services to taxonomists for standard genome sequencing and annotation.</title>
        <authorList>
            <consortium name="The Broad Institute Genomics Platform"/>
            <consortium name="The Broad Institute Genome Sequencing Center for Infectious Disease"/>
            <person name="Wu L."/>
            <person name="Ma J."/>
        </authorList>
    </citation>
    <scope>NUCLEOTIDE SEQUENCE [LARGE SCALE GENOMIC DNA]</scope>
    <source>
        <strain evidence="6">JCM 16702</strain>
    </source>
</reference>
<dbReference type="Gene3D" id="3.40.50.1100">
    <property type="match status" value="2"/>
</dbReference>
<evidence type="ECO:0000256" key="3">
    <source>
        <dbReference type="ARBA" id="ARBA00023239"/>
    </source>
</evidence>
<evidence type="ECO:0000256" key="1">
    <source>
        <dbReference type="ARBA" id="ARBA00001933"/>
    </source>
</evidence>